<keyword evidence="3" id="KW-1185">Reference proteome</keyword>
<accession>A0A9X3TW16</accession>
<dbReference type="RefSeq" id="WP_274942421.1">
    <property type="nucleotide sequence ID" value="NZ_JANWOI010000001.1"/>
</dbReference>
<proteinExistence type="predicted"/>
<dbReference type="AlphaFoldDB" id="A0A9X3TW16"/>
<evidence type="ECO:0000313" key="3">
    <source>
        <dbReference type="Proteomes" id="UP001141619"/>
    </source>
</evidence>
<sequence length="107" mass="11547">MKITPDSSLFTALSNLPSQADVRKRAGQNQNQIGSKDELVRRALSDGNLRQQAVKRAADIRAAGQSQTVDTTQRGSVSREVPFAAPDSASGTAPQFRRLGQLVDLRV</sequence>
<comment type="caution">
    <text evidence="2">The sequence shown here is derived from an EMBL/GenBank/DDBJ whole genome shotgun (WGS) entry which is preliminary data.</text>
</comment>
<reference evidence="2" key="1">
    <citation type="submission" date="2022-08" db="EMBL/GenBank/DDBJ databases">
        <authorList>
            <person name="Vandamme P."/>
            <person name="Hettiarachchi A."/>
            <person name="Peeters C."/>
            <person name="Cnockaert M."/>
            <person name="Carlier A."/>
        </authorList>
    </citation>
    <scope>NUCLEOTIDE SEQUENCE</scope>
    <source>
        <strain evidence="2">LMG 31809</strain>
    </source>
</reference>
<name>A0A9X3TW16_9PROT</name>
<dbReference type="Proteomes" id="UP001141619">
    <property type="component" value="Unassembled WGS sequence"/>
</dbReference>
<feature type="compositionally biased region" description="Polar residues" evidence="1">
    <location>
        <begin position="64"/>
        <end position="76"/>
    </location>
</feature>
<reference evidence="2" key="2">
    <citation type="journal article" date="2023" name="Syst. Appl. Microbiol.">
        <title>Govania unica gen. nov., sp. nov., a rare biosphere bacterium that represents a novel family in the class Alphaproteobacteria.</title>
        <authorList>
            <person name="Vandamme P."/>
            <person name="Peeters C."/>
            <person name="Hettiarachchi A."/>
            <person name="Cnockaert M."/>
            <person name="Carlier A."/>
        </authorList>
    </citation>
    <scope>NUCLEOTIDE SEQUENCE</scope>
    <source>
        <strain evidence="2">LMG 31809</strain>
    </source>
</reference>
<evidence type="ECO:0000256" key="1">
    <source>
        <dbReference type="SAM" id="MobiDB-lite"/>
    </source>
</evidence>
<gene>
    <name evidence="2" type="ORF">NYP16_01935</name>
</gene>
<protein>
    <submittedName>
        <fullName evidence="2">Uncharacterized protein</fullName>
    </submittedName>
</protein>
<organism evidence="2 3">
    <name type="scientific">Govanella unica</name>
    <dbReference type="NCBI Taxonomy" id="2975056"/>
    <lineage>
        <taxon>Bacteria</taxon>
        <taxon>Pseudomonadati</taxon>
        <taxon>Pseudomonadota</taxon>
        <taxon>Alphaproteobacteria</taxon>
        <taxon>Emcibacterales</taxon>
        <taxon>Govanellaceae</taxon>
        <taxon>Govanella</taxon>
    </lineage>
</organism>
<feature type="region of interest" description="Disordered" evidence="1">
    <location>
        <begin position="62"/>
        <end position="95"/>
    </location>
</feature>
<evidence type="ECO:0000313" key="2">
    <source>
        <dbReference type="EMBL" id="MDA5192717.1"/>
    </source>
</evidence>
<dbReference type="EMBL" id="JANWOI010000001">
    <property type="protein sequence ID" value="MDA5192717.1"/>
    <property type="molecule type" value="Genomic_DNA"/>
</dbReference>